<name>A0A9W8ATU3_9FUNG</name>
<feature type="compositionally biased region" description="Pro residues" evidence="1">
    <location>
        <begin position="45"/>
        <end position="58"/>
    </location>
</feature>
<protein>
    <submittedName>
        <fullName evidence="2">Uncharacterized protein</fullName>
    </submittedName>
</protein>
<feature type="region of interest" description="Disordered" evidence="1">
    <location>
        <begin position="25"/>
        <end position="95"/>
    </location>
</feature>
<accession>A0A9W8ATU3</accession>
<reference evidence="2" key="1">
    <citation type="submission" date="2022-07" db="EMBL/GenBank/DDBJ databases">
        <title>Phylogenomic reconstructions and comparative analyses of Kickxellomycotina fungi.</title>
        <authorList>
            <person name="Reynolds N.K."/>
            <person name="Stajich J.E."/>
            <person name="Barry K."/>
            <person name="Grigoriev I.V."/>
            <person name="Crous P."/>
            <person name="Smith M.E."/>
        </authorList>
    </citation>
    <scope>NUCLEOTIDE SEQUENCE</scope>
    <source>
        <strain evidence="2">RSA 1196</strain>
    </source>
</reference>
<evidence type="ECO:0000313" key="2">
    <source>
        <dbReference type="EMBL" id="KAJ1969122.1"/>
    </source>
</evidence>
<keyword evidence="3" id="KW-1185">Reference proteome</keyword>
<dbReference type="AlphaFoldDB" id="A0A9W8ATU3"/>
<evidence type="ECO:0000313" key="3">
    <source>
        <dbReference type="Proteomes" id="UP001150925"/>
    </source>
</evidence>
<organism evidence="2 3">
    <name type="scientific">Dispira parvispora</name>
    <dbReference type="NCBI Taxonomy" id="1520584"/>
    <lineage>
        <taxon>Eukaryota</taxon>
        <taxon>Fungi</taxon>
        <taxon>Fungi incertae sedis</taxon>
        <taxon>Zoopagomycota</taxon>
        <taxon>Kickxellomycotina</taxon>
        <taxon>Dimargaritomycetes</taxon>
        <taxon>Dimargaritales</taxon>
        <taxon>Dimargaritaceae</taxon>
        <taxon>Dispira</taxon>
    </lineage>
</organism>
<feature type="compositionally biased region" description="Polar residues" evidence="1">
    <location>
        <begin position="64"/>
        <end position="82"/>
    </location>
</feature>
<proteinExistence type="predicted"/>
<evidence type="ECO:0000256" key="1">
    <source>
        <dbReference type="SAM" id="MobiDB-lite"/>
    </source>
</evidence>
<dbReference type="Proteomes" id="UP001150925">
    <property type="component" value="Unassembled WGS sequence"/>
</dbReference>
<feature type="non-terminal residue" evidence="2">
    <location>
        <position position="95"/>
    </location>
</feature>
<dbReference type="EMBL" id="JANBPY010000092">
    <property type="protein sequence ID" value="KAJ1969122.1"/>
    <property type="molecule type" value="Genomic_DNA"/>
</dbReference>
<comment type="caution">
    <text evidence="2">The sequence shown here is derived from an EMBL/GenBank/DDBJ whole genome shotgun (WGS) entry which is preliminary data.</text>
</comment>
<gene>
    <name evidence="2" type="ORF">IWQ62_000823</name>
</gene>
<sequence length="95" mass="10109">MDDPLDDWFDDAECQDALLAAIVDAEQKAKQIPPPPTKPTSSALPTPPQSTVPPPLPTQPGTSRISGTPPQTQNMTTDTTPHGGQYLKTLPSTFT</sequence>